<dbReference type="Proteomes" id="UP001185069">
    <property type="component" value="Unassembled WGS sequence"/>
</dbReference>
<dbReference type="InterPro" id="IPR020476">
    <property type="entry name" value="Nudix_hydrolase"/>
</dbReference>
<evidence type="ECO:0000256" key="11">
    <source>
        <dbReference type="ARBA" id="ARBA00038905"/>
    </source>
</evidence>
<keyword evidence="9" id="KW-0234">DNA repair</keyword>
<evidence type="ECO:0000256" key="1">
    <source>
        <dbReference type="ARBA" id="ARBA00001946"/>
    </source>
</evidence>
<dbReference type="PROSITE" id="PS00893">
    <property type="entry name" value="NUDIX_BOX"/>
    <property type="match status" value="1"/>
</dbReference>
<organism evidence="14 15">
    <name type="scientific">Arthrobacter russicus</name>
    <dbReference type="NCBI Taxonomy" id="172040"/>
    <lineage>
        <taxon>Bacteria</taxon>
        <taxon>Bacillati</taxon>
        <taxon>Actinomycetota</taxon>
        <taxon>Actinomycetes</taxon>
        <taxon>Micrococcales</taxon>
        <taxon>Micrococcaceae</taxon>
        <taxon>Arthrobacter</taxon>
    </lineage>
</organism>
<evidence type="ECO:0000256" key="6">
    <source>
        <dbReference type="ARBA" id="ARBA00022763"/>
    </source>
</evidence>
<dbReference type="PRINTS" id="PR00502">
    <property type="entry name" value="NUDIXFAMILY"/>
</dbReference>
<dbReference type="PANTHER" id="PTHR47707">
    <property type="entry name" value="8-OXO-DGTP DIPHOSPHATASE"/>
    <property type="match status" value="1"/>
</dbReference>
<accession>A0ABU1JEE6</accession>
<keyword evidence="15" id="KW-1185">Reference proteome</keyword>
<comment type="cofactor">
    <cofactor evidence="1">
        <name>Mg(2+)</name>
        <dbReference type="ChEBI" id="CHEBI:18420"/>
    </cofactor>
</comment>
<dbReference type="Pfam" id="PF00293">
    <property type="entry name" value="NUDIX"/>
    <property type="match status" value="1"/>
</dbReference>
<dbReference type="CDD" id="cd03425">
    <property type="entry name" value="NUDIX_MutT_NudA_like"/>
    <property type="match status" value="1"/>
</dbReference>
<evidence type="ECO:0000256" key="12">
    <source>
        <dbReference type="RuleBase" id="RU003476"/>
    </source>
</evidence>
<reference evidence="14 15" key="1">
    <citation type="submission" date="2023-07" db="EMBL/GenBank/DDBJ databases">
        <title>Sequencing the genomes of 1000 actinobacteria strains.</title>
        <authorList>
            <person name="Klenk H.-P."/>
        </authorList>
    </citation>
    <scope>NUCLEOTIDE SEQUENCE [LARGE SCALE GENOMIC DNA]</scope>
    <source>
        <strain evidence="14 15">DSM 14555</strain>
    </source>
</reference>
<evidence type="ECO:0000313" key="15">
    <source>
        <dbReference type="Proteomes" id="UP001185069"/>
    </source>
</evidence>
<dbReference type="EC" id="3.6.1.55" evidence="11"/>
<dbReference type="InterPro" id="IPR047127">
    <property type="entry name" value="MutT-like"/>
</dbReference>
<gene>
    <name evidence="14" type="ORF">JOE69_003056</name>
</gene>
<protein>
    <recommendedName>
        <fullName evidence="11">8-oxo-dGTP diphosphatase</fullName>
        <ecNumber evidence="11">3.6.1.55</ecNumber>
    </recommendedName>
</protein>
<evidence type="ECO:0000256" key="9">
    <source>
        <dbReference type="ARBA" id="ARBA00023204"/>
    </source>
</evidence>
<evidence type="ECO:0000256" key="8">
    <source>
        <dbReference type="ARBA" id="ARBA00022842"/>
    </source>
</evidence>
<comment type="catalytic activity">
    <reaction evidence="10">
        <text>8-oxo-dGTP + H2O = 8-oxo-dGMP + diphosphate + H(+)</text>
        <dbReference type="Rhea" id="RHEA:31575"/>
        <dbReference type="ChEBI" id="CHEBI:15377"/>
        <dbReference type="ChEBI" id="CHEBI:15378"/>
        <dbReference type="ChEBI" id="CHEBI:33019"/>
        <dbReference type="ChEBI" id="CHEBI:63224"/>
        <dbReference type="ChEBI" id="CHEBI:77896"/>
        <dbReference type="EC" id="3.6.1.55"/>
    </reaction>
</comment>
<keyword evidence="3" id="KW-0515">Mutator protein</keyword>
<evidence type="ECO:0000256" key="4">
    <source>
        <dbReference type="ARBA" id="ARBA00022705"/>
    </source>
</evidence>
<evidence type="ECO:0000256" key="5">
    <source>
        <dbReference type="ARBA" id="ARBA00022723"/>
    </source>
</evidence>
<dbReference type="RefSeq" id="WP_309800124.1">
    <property type="nucleotide sequence ID" value="NZ_BAAAHY010000004.1"/>
</dbReference>
<evidence type="ECO:0000256" key="3">
    <source>
        <dbReference type="ARBA" id="ARBA00022457"/>
    </source>
</evidence>
<evidence type="ECO:0000313" key="14">
    <source>
        <dbReference type="EMBL" id="MDR6270818.1"/>
    </source>
</evidence>
<evidence type="ECO:0000259" key="13">
    <source>
        <dbReference type="PROSITE" id="PS51462"/>
    </source>
</evidence>
<keyword evidence="4" id="KW-0235">DNA replication</keyword>
<feature type="domain" description="Nudix hydrolase" evidence="13">
    <location>
        <begin position="10"/>
        <end position="142"/>
    </location>
</feature>
<dbReference type="InterPro" id="IPR015797">
    <property type="entry name" value="NUDIX_hydrolase-like_dom_sf"/>
</dbReference>
<keyword evidence="6" id="KW-0227">DNA damage</keyword>
<dbReference type="PANTHER" id="PTHR47707:SF1">
    <property type="entry name" value="NUDIX HYDROLASE FAMILY PROTEIN"/>
    <property type="match status" value="1"/>
</dbReference>
<name>A0ABU1JEE6_9MICC</name>
<dbReference type="PROSITE" id="PS51462">
    <property type="entry name" value="NUDIX"/>
    <property type="match status" value="1"/>
</dbReference>
<comment type="similarity">
    <text evidence="2 12">Belongs to the Nudix hydrolase family.</text>
</comment>
<evidence type="ECO:0000256" key="2">
    <source>
        <dbReference type="ARBA" id="ARBA00005582"/>
    </source>
</evidence>
<dbReference type="SUPFAM" id="SSF55811">
    <property type="entry name" value="Nudix"/>
    <property type="match status" value="1"/>
</dbReference>
<comment type="caution">
    <text evidence="14">The sequence shown here is derived from an EMBL/GenBank/DDBJ whole genome shotgun (WGS) entry which is preliminary data.</text>
</comment>
<dbReference type="GO" id="GO:0035539">
    <property type="term" value="F:8-oxo-7,8-dihydrodeoxyguanosine triphosphate pyrophosphatase activity"/>
    <property type="evidence" value="ECO:0007669"/>
    <property type="project" value="UniProtKB-EC"/>
</dbReference>
<dbReference type="InterPro" id="IPR020084">
    <property type="entry name" value="NUDIX_hydrolase_CS"/>
</dbReference>
<keyword evidence="8" id="KW-0460">Magnesium</keyword>
<keyword evidence="5" id="KW-0479">Metal-binding</keyword>
<proteinExistence type="inferred from homology"/>
<dbReference type="EMBL" id="JAVDQF010000001">
    <property type="protein sequence ID" value="MDR6270818.1"/>
    <property type="molecule type" value="Genomic_DNA"/>
</dbReference>
<dbReference type="InterPro" id="IPR000086">
    <property type="entry name" value="NUDIX_hydrolase_dom"/>
</dbReference>
<evidence type="ECO:0000256" key="10">
    <source>
        <dbReference type="ARBA" id="ARBA00035861"/>
    </source>
</evidence>
<dbReference type="Gene3D" id="3.90.79.10">
    <property type="entry name" value="Nucleoside Triphosphate Pyrophosphohydrolase"/>
    <property type="match status" value="1"/>
</dbReference>
<sequence>MNSASAGNTAAKLIVGAAIVDDLAAPSRILVGRRSAPEALAGMWEFPGGKVEPGEEALAALHRELLEELGITVRAGAELAAPGLPAWPLAGTAVMRVWFVQIESGVPTALEDHDELRWLDLADPEPLRALPWIPADGPIVAELVRLTRG</sequence>
<evidence type="ECO:0000256" key="7">
    <source>
        <dbReference type="ARBA" id="ARBA00022801"/>
    </source>
</evidence>
<keyword evidence="7 12" id="KW-0378">Hydrolase</keyword>